<dbReference type="Proteomes" id="UP000093111">
    <property type="component" value="Unassembled WGS sequence"/>
</dbReference>
<evidence type="ECO:0000256" key="8">
    <source>
        <dbReference type="SAM" id="Phobius"/>
    </source>
</evidence>
<comment type="caution">
    <text evidence="10">The sequence shown here is derived from an EMBL/GenBank/DDBJ whole genome shotgun (WGS) entry which is preliminary data.</text>
</comment>
<name>A0A1C7P7Y2_9HYPH</name>
<evidence type="ECO:0000256" key="2">
    <source>
        <dbReference type="ARBA" id="ARBA00022475"/>
    </source>
</evidence>
<dbReference type="RefSeq" id="WP_068954095.1">
    <property type="nucleotide sequence ID" value="NZ_LGLV01000006.1"/>
</dbReference>
<evidence type="ECO:0000256" key="4">
    <source>
        <dbReference type="ARBA" id="ARBA00022989"/>
    </source>
</evidence>
<feature type="region of interest" description="Disordered" evidence="7">
    <location>
        <begin position="692"/>
        <end position="716"/>
    </location>
</feature>
<dbReference type="InterPro" id="IPR050445">
    <property type="entry name" value="Bact_polysacc_biosynth/exp"/>
</dbReference>
<evidence type="ECO:0000256" key="1">
    <source>
        <dbReference type="ARBA" id="ARBA00004651"/>
    </source>
</evidence>
<dbReference type="AlphaFoldDB" id="A0A1C7P7Y2"/>
<feature type="coiled-coil region" evidence="6">
    <location>
        <begin position="308"/>
        <end position="388"/>
    </location>
</feature>
<gene>
    <name evidence="10" type="ORF">ADU59_10865</name>
</gene>
<keyword evidence="4 8" id="KW-1133">Transmembrane helix</keyword>
<evidence type="ECO:0000313" key="11">
    <source>
        <dbReference type="Proteomes" id="UP000093111"/>
    </source>
</evidence>
<proteinExistence type="predicted"/>
<dbReference type="PANTHER" id="PTHR32309:SF13">
    <property type="entry name" value="FERRIC ENTEROBACTIN TRANSPORT PROTEIN FEPE"/>
    <property type="match status" value="1"/>
</dbReference>
<dbReference type="STRING" id="1612624.ADU59_10865"/>
<sequence>MKPFNIDERTLPPLFDLGAVWNILWQRRRMVLASIGTVLLLALLYLAVTKPSYTATASILIDPRDSRATNFDSVLPGIGMDSAAIASQVFVIQSRDLLMKVLESEGIESDPEFADRGLLSFLWASGALEKDSIFKRFQRRVSVERAGLTYVINVSFMSEVSDKAARIANAIVDRYRAGLSGERETANSDVSALLADKISGLQKNVSDAERTVGDFKIKHQILDVAAGGTLQSQIDQVTDQLIAARGDADRAKDKYDQALVAGTLPADLGELSEILSSSTIEKLRDDYNKRAAELANSETVYQPRHPLIRRLKSELNKTEGLMAAEAKRITRELNAKYDLALQNVTTLQAKLDALRQQSESSDAAQVQLRRLESTAQAARSVLDDFLKRAEETSQLQGLQLPEARVISMAAPPAQPTWPKPFLLLPVSAALGLIAGCGLALVNGPIRQPQDGSPTPPRGLLQAIDTQKDDGAALSRPEPVPINFGEYRLPARVGFGAQSSIRAIRRRFFQAGSEAFSRDLLQLVRRIILHLTEHPKPYVLLVSSIHNPFEAKLAGAMIGIGFQQADQKVLVVEFDGSARHGTGVFVNGASGLQTVVYNTAASRAGGTGRRFTADDILADAGAFDFVLMMGPAVIDNSWDPELFADADLMLFALGPSEEESEATSLLRKHLDSDQIRRSATLVIAPEGIGSAENRVARPIRSAGDGEGSRNVFERRGR</sequence>
<evidence type="ECO:0000256" key="5">
    <source>
        <dbReference type="ARBA" id="ARBA00023136"/>
    </source>
</evidence>
<evidence type="ECO:0000256" key="7">
    <source>
        <dbReference type="SAM" id="MobiDB-lite"/>
    </source>
</evidence>
<accession>A0A1C7P7Y2</accession>
<keyword evidence="3 8" id="KW-0812">Transmembrane</keyword>
<dbReference type="EMBL" id="LGLV01000006">
    <property type="protein sequence ID" value="OBZ95834.1"/>
    <property type="molecule type" value="Genomic_DNA"/>
</dbReference>
<keyword evidence="2" id="KW-1003">Cell membrane</keyword>
<keyword evidence="11" id="KW-1185">Reference proteome</keyword>
<dbReference type="GO" id="GO:0004713">
    <property type="term" value="F:protein tyrosine kinase activity"/>
    <property type="evidence" value="ECO:0007669"/>
    <property type="project" value="TreeGrafter"/>
</dbReference>
<dbReference type="PATRIC" id="fig|1612624.7.peg.3728"/>
<dbReference type="InterPro" id="IPR003856">
    <property type="entry name" value="LPS_length_determ_N"/>
</dbReference>
<feature type="transmembrane region" description="Helical" evidence="8">
    <location>
        <begin position="30"/>
        <end position="48"/>
    </location>
</feature>
<keyword evidence="6" id="KW-0175">Coiled coil</keyword>
<protein>
    <submittedName>
        <fullName evidence="10">Exopolysaccharide biosynthesis protein</fullName>
    </submittedName>
</protein>
<comment type="subcellular location">
    <subcellularLocation>
        <location evidence="1">Cell membrane</location>
        <topology evidence="1">Multi-pass membrane protein</topology>
    </subcellularLocation>
</comment>
<dbReference type="PANTHER" id="PTHR32309">
    <property type="entry name" value="TYROSINE-PROTEIN KINASE"/>
    <property type="match status" value="1"/>
</dbReference>
<dbReference type="OrthoDB" id="230260at2"/>
<dbReference type="GO" id="GO:0005886">
    <property type="term" value="C:plasma membrane"/>
    <property type="evidence" value="ECO:0007669"/>
    <property type="project" value="UniProtKB-SubCell"/>
</dbReference>
<evidence type="ECO:0000259" key="9">
    <source>
        <dbReference type="Pfam" id="PF02706"/>
    </source>
</evidence>
<evidence type="ECO:0000256" key="6">
    <source>
        <dbReference type="SAM" id="Coils"/>
    </source>
</evidence>
<keyword evidence="5 8" id="KW-0472">Membrane</keyword>
<reference evidence="10 11" key="1">
    <citation type="journal article" date="2016" name="Syst. Appl. Microbiol.">
        <title>Pararhizobium polonicum sp. nov. isolated from tumors on stone fruit rootstocks.</title>
        <authorList>
            <person name="Pulawska J."/>
            <person name="Kuzmanovic N."/>
            <person name="Willems A."/>
            <person name="Pothier J.F."/>
        </authorList>
    </citation>
    <scope>NUCLEOTIDE SEQUENCE [LARGE SCALE GENOMIC DNA]</scope>
    <source>
        <strain evidence="10 11">F5.1</strain>
    </source>
</reference>
<evidence type="ECO:0000313" key="10">
    <source>
        <dbReference type="EMBL" id="OBZ95834.1"/>
    </source>
</evidence>
<feature type="domain" description="Polysaccharide chain length determinant N-terminal" evidence="9">
    <location>
        <begin position="15"/>
        <end position="103"/>
    </location>
</feature>
<evidence type="ECO:0000256" key="3">
    <source>
        <dbReference type="ARBA" id="ARBA00022692"/>
    </source>
</evidence>
<dbReference type="Pfam" id="PF02706">
    <property type="entry name" value="Wzz"/>
    <property type="match status" value="1"/>
</dbReference>
<organism evidence="10 11">
    <name type="scientific">Pararhizobium polonicum</name>
    <dbReference type="NCBI Taxonomy" id="1612624"/>
    <lineage>
        <taxon>Bacteria</taxon>
        <taxon>Pseudomonadati</taxon>
        <taxon>Pseudomonadota</taxon>
        <taxon>Alphaproteobacteria</taxon>
        <taxon>Hyphomicrobiales</taxon>
        <taxon>Rhizobiaceae</taxon>
        <taxon>Rhizobium/Agrobacterium group</taxon>
        <taxon>Pararhizobium</taxon>
    </lineage>
</organism>